<dbReference type="PANTHER" id="PTHR15286:SF11">
    <property type="entry name" value="RAS ASSOCIATION DOMAIN-CONTAINING PROTEIN 7"/>
    <property type="match status" value="1"/>
</dbReference>
<reference evidence="4" key="1">
    <citation type="submission" date="2025-08" db="UniProtKB">
        <authorList>
            <consortium name="Ensembl"/>
        </authorList>
    </citation>
    <scope>IDENTIFICATION</scope>
</reference>
<feature type="region of interest" description="Disordered" evidence="2">
    <location>
        <begin position="110"/>
        <end position="142"/>
    </location>
</feature>
<evidence type="ECO:0000256" key="2">
    <source>
        <dbReference type="SAM" id="MobiDB-lite"/>
    </source>
</evidence>
<keyword evidence="1" id="KW-0175">Coiled coil</keyword>
<dbReference type="Gene3D" id="3.10.20.90">
    <property type="entry name" value="Phosphatidylinositol 3-kinase Catalytic Subunit, Chain A, domain 1"/>
    <property type="match status" value="1"/>
</dbReference>
<dbReference type="RefSeq" id="XP_072574142.1">
    <property type="nucleotide sequence ID" value="XM_072718041.1"/>
</dbReference>
<dbReference type="SUPFAM" id="SSF54236">
    <property type="entry name" value="Ubiquitin-like"/>
    <property type="match status" value="1"/>
</dbReference>
<dbReference type="Proteomes" id="UP000261540">
    <property type="component" value="Unplaced"/>
</dbReference>
<dbReference type="RefSeq" id="XP_023662757.1">
    <property type="nucleotide sequence ID" value="XM_023806989.2"/>
</dbReference>
<dbReference type="PANTHER" id="PTHR15286">
    <property type="entry name" value="RAS-ASSOCIATING DOMAIN CONTAINING PROTEIN"/>
    <property type="match status" value="1"/>
</dbReference>
<dbReference type="Pfam" id="PF21712">
    <property type="entry name" value="RASSF8-10_RA"/>
    <property type="match status" value="1"/>
</dbReference>
<dbReference type="RefSeq" id="XP_072574143.1">
    <property type="nucleotide sequence ID" value="XM_072718042.1"/>
</dbReference>
<dbReference type="SMART" id="SM00314">
    <property type="entry name" value="RA"/>
    <property type="match status" value="1"/>
</dbReference>
<dbReference type="RefSeq" id="XP_072574140.1">
    <property type="nucleotide sequence ID" value="XM_072718039.1"/>
</dbReference>
<accession>A0A3B3STE5</accession>
<dbReference type="GO" id="GO:0007165">
    <property type="term" value="P:signal transduction"/>
    <property type="evidence" value="ECO:0007669"/>
    <property type="project" value="InterPro"/>
</dbReference>
<protein>
    <submittedName>
        <fullName evidence="4">Ras association domain family member 7b</fullName>
    </submittedName>
</protein>
<dbReference type="PROSITE" id="PS50200">
    <property type="entry name" value="RA"/>
    <property type="match status" value="1"/>
</dbReference>
<dbReference type="RefSeq" id="XP_072574144.1">
    <property type="nucleotide sequence ID" value="XM_072718043.1"/>
</dbReference>
<dbReference type="KEGG" id="pki:111841302"/>
<sequence>MELKVWVDGLLRVVCGLSEKTSCQDVVITLAKAMGQTGRYVLIQRLRDYERQLLANEKLLDSMTKLGQQASDIQFFLRRIGPTNQDRTVSEKGITSPKLHVLELHKHKEPRRSHTFNLGHSSSLKKKPKHSKRSAFTPPPCSSVTVSKDEIFQQVLQQQTRLHDLEVHLNATEQEMLVWEQMTASDCELPETKLEAKLEQKLCTEEDQELALNHKLRKLHQMLDSYDTSLQDLTVHTGHLEKEIELEDIRRQSFVALSNLEESFGSVKVELNSEQKHGEELESSLTELEKVLGSTEALLQAKTEEMDKLNKELRQCNLQQFIQQTGTHIHTDLEHLEKIEKMHLLPKGSYNGSGSCYAALPPQSTAKRLLGHPRNLLGHPRNLLDPIISSLNPEGVFV</sequence>
<feature type="domain" description="Ras-associating" evidence="3">
    <location>
        <begin position="1"/>
        <end position="82"/>
    </location>
</feature>
<organism evidence="4 5">
    <name type="scientific">Paramormyrops kingsleyae</name>
    <dbReference type="NCBI Taxonomy" id="1676925"/>
    <lineage>
        <taxon>Eukaryota</taxon>
        <taxon>Metazoa</taxon>
        <taxon>Chordata</taxon>
        <taxon>Craniata</taxon>
        <taxon>Vertebrata</taxon>
        <taxon>Euteleostomi</taxon>
        <taxon>Actinopterygii</taxon>
        <taxon>Neopterygii</taxon>
        <taxon>Teleostei</taxon>
        <taxon>Osteoglossocephala</taxon>
        <taxon>Osteoglossomorpha</taxon>
        <taxon>Osteoglossiformes</taxon>
        <taxon>Mormyridae</taxon>
        <taxon>Paramormyrops</taxon>
    </lineage>
</organism>
<dbReference type="InterPro" id="IPR048945">
    <property type="entry name" value="RASSF8/10_RA"/>
</dbReference>
<dbReference type="GeneTree" id="ENSGT00950000182839"/>
<dbReference type="AlphaFoldDB" id="A0A3B3STE5"/>
<dbReference type="Ensembl" id="ENSPKIT00000014861.1">
    <property type="protein sequence ID" value="ENSPKIP00000033964.1"/>
    <property type="gene ID" value="ENSPKIG00000013492.1"/>
</dbReference>
<dbReference type="OrthoDB" id="10051571at2759"/>
<feature type="coiled-coil region" evidence="1">
    <location>
        <begin position="285"/>
        <end position="319"/>
    </location>
</feature>
<dbReference type="GeneID" id="111841302"/>
<name>A0A3B3STE5_9TELE</name>
<feature type="compositionally biased region" description="Basic residues" evidence="2">
    <location>
        <begin position="123"/>
        <end position="133"/>
    </location>
</feature>
<dbReference type="InterPro" id="IPR033593">
    <property type="entry name" value="N-RASSF"/>
</dbReference>
<dbReference type="InterPro" id="IPR029071">
    <property type="entry name" value="Ubiquitin-like_domsf"/>
</dbReference>
<proteinExistence type="predicted"/>
<reference evidence="4" key="2">
    <citation type="submission" date="2025-09" db="UniProtKB">
        <authorList>
            <consortium name="Ensembl"/>
        </authorList>
    </citation>
    <scope>IDENTIFICATION</scope>
</reference>
<dbReference type="STRING" id="1676925.ENSPKIP00000033964"/>
<dbReference type="InterPro" id="IPR000159">
    <property type="entry name" value="RA_dom"/>
</dbReference>
<keyword evidence="5" id="KW-1185">Reference proteome</keyword>
<evidence type="ECO:0000313" key="4">
    <source>
        <dbReference type="Ensembl" id="ENSPKIP00000033964.1"/>
    </source>
</evidence>
<evidence type="ECO:0000313" key="5">
    <source>
        <dbReference type="Proteomes" id="UP000261540"/>
    </source>
</evidence>
<evidence type="ECO:0000259" key="3">
    <source>
        <dbReference type="PROSITE" id="PS50200"/>
    </source>
</evidence>
<evidence type="ECO:0000256" key="1">
    <source>
        <dbReference type="SAM" id="Coils"/>
    </source>
</evidence>